<dbReference type="eggNOG" id="ENOG502RPPR">
    <property type="taxonomic scope" value="Eukaryota"/>
</dbReference>
<feature type="compositionally biased region" description="Acidic residues" evidence="1">
    <location>
        <begin position="179"/>
        <end position="194"/>
    </location>
</feature>
<sequence>MIFEVKGGGKSVRECEEQVFKYALAAIRHHGLSGIYVCTFVGKEHDILFACWVVDAVDKVLQPADHSPKRYTSLWSDTEHRLWLFWGHVKSHWNQPQPMLPPQNQTPSQHVYDPSQYVYGPEEDIYDAPGPDTYDQPNVYPQAPSLHNQPTQGQLGGQAPLPHEFTIRQPVEGSTVNEPEAEETDDEGAEDDEPGPPAAGPSEEHFPADVDMVPSRTFFRLERRALTAQSRVPSWSPPAGPDAEILLGPSSPDSVLKLDSFSTGQGFDQCSRQGLDRRVYGNPDRNSPEGLDQCSHGAQDEDHQNGLEQDPFDGLGPLLALAETAAGCTAVNHMAAGDDTTP</sequence>
<reference evidence="3" key="1">
    <citation type="journal article" date="2014" name="Genome Announc.">
        <title>Draft genome sequence of Colletotrichum sublineola, a destructive pathogen of cultivated sorghum.</title>
        <authorList>
            <person name="Baroncelli R."/>
            <person name="Sanz-Martin J.M."/>
            <person name="Rech G.E."/>
            <person name="Sukno S.A."/>
            <person name="Thon M.R."/>
        </authorList>
    </citation>
    <scope>NUCLEOTIDE SEQUENCE [LARGE SCALE GENOMIC DNA]</scope>
    <source>
        <strain evidence="3">TX430BB</strain>
    </source>
</reference>
<dbReference type="OrthoDB" id="4857266at2759"/>
<feature type="region of interest" description="Disordered" evidence="1">
    <location>
        <begin position="96"/>
        <end position="115"/>
    </location>
</feature>
<gene>
    <name evidence="2" type="ORF">CSUB01_10393</name>
</gene>
<feature type="region of interest" description="Disordered" evidence="1">
    <location>
        <begin position="120"/>
        <end position="213"/>
    </location>
</feature>
<dbReference type="HOGENOM" id="CLU_811362_0_0_1"/>
<evidence type="ECO:0000313" key="2">
    <source>
        <dbReference type="EMBL" id="KDN62826.1"/>
    </source>
</evidence>
<protein>
    <submittedName>
        <fullName evidence="2">Uncharacterized protein</fullName>
    </submittedName>
</protein>
<feature type="region of interest" description="Disordered" evidence="1">
    <location>
        <begin position="227"/>
        <end position="315"/>
    </location>
</feature>
<accession>A0A066XAP2</accession>
<dbReference type="AlphaFoldDB" id="A0A066XAP2"/>
<proteinExistence type="predicted"/>
<dbReference type="Proteomes" id="UP000027238">
    <property type="component" value="Unassembled WGS sequence"/>
</dbReference>
<evidence type="ECO:0000313" key="3">
    <source>
        <dbReference type="Proteomes" id="UP000027238"/>
    </source>
</evidence>
<evidence type="ECO:0000256" key="1">
    <source>
        <dbReference type="SAM" id="MobiDB-lite"/>
    </source>
</evidence>
<organism evidence="2 3">
    <name type="scientific">Colletotrichum sublineola</name>
    <name type="common">Sorghum anthracnose fungus</name>
    <dbReference type="NCBI Taxonomy" id="1173701"/>
    <lineage>
        <taxon>Eukaryota</taxon>
        <taxon>Fungi</taxon>
        <taxon>Dikarya</taxon>
        <taxon>Ascomycota</taxon>
        <taxon>Pezizomycotina</taxon>
        <taxon>Sordariomycetes</taxon>
        <taxon>Hypocreomycetidae</taxon>
        <taxon>Glomerellales</taxon>
        <taxon>Glomerellaceae</taxon>
        <taxon>Colletotrichum</taxon>
        <taxon>Colletotrichum graminicola species complex</taxon>
    </lineage>
</organism>
<keyword evidence="3" id="KW-1185">Reference proteome</keyword>
<dbReference type="EMBL" id="JMSE01001295">
    <property type="protein sequence ID" value="KDN62826.1"/>
    <property type="molecule type" value="Genomic_DNA"/>
</dbReference>
<name>A0A066XAP2_COLSU</name>
<feature type="compositionally biased region" description="Polar residues" evidence="1">
    <location>
        <begin position="260"/>
        <end position="272"/>
    </location>
</feature>
<comment type="caution">
    <text evidence="2">The sequence shown here is derived from an EMBL/GenBank/DDBJ whole genome shotgun (WGS) entry which is preliminary data.</text>
</comment>